<comment type="caution">
    <text evidence="1">The sequence shown here is derived from an EMBL/GenBank/DDBJ whole genome shotgun (WGS) entry which is preliminary data.</text>
</comment>
<dbReference type="EMBL" id="LSYS01009753">
    <property type="protein sequence ID" value="OPJ58911.1"/>
    <property type="molecule type" value="Genomic_DNA"/>
</dbReference>
<organism evidence="1 2">
    <name type="scientific">Patagioenas fasciata monilis</name>
    <dbReference type="NCBI Taxonomy" id="372326"/>
    <lineage>
        <taxon>Eukaryota</taxon>
        <taxon>Metazoa</taxon>
        <taxon>Chordata</taxon>
        <taxon>Craniata</taxon>
        <taxon>Vertebrata</taxon>
        <taxon>Euteleostomi</taxon>
        <taxon>Archelosauria</taxon>
        <taxon>Archosauria</taxon>
        <taxon>Dinosauria</taxon>
        <taxon>Saurischia</taxon>
        <taxon>Theropoda</taxon>
        <taxon>Coelurosauria</taxon>
        <taxon>Aves</taxon>
        <taxon>Neognathae</taxon>
        <taxon>Neoaves</taxon>
        <taxon>Columbimorphae</taxon>
        <taxon>Columbiformes</taxon>
        <taxon>Columbidae</taxon>
        <taxon>Patagioenas</taxon>
    </lineage>
</organism>
<evidence type="ECO:0000313" key="2">
    <source>
        <dbReference type="Proteomes" id="UP000190648"/>
    </source>
</evidence>
<keyword evidence="2" id="KW-1185">Reference proteome</keyword>
<accession>A0A1V4IFY7</accession>
<evidence type="ECO:0000313" key="1">
    <source>
        <dbReference type="EMBL" id="OPJ58911.1"/>
    </source>
</evidence>
<dbReference type="AlphaFoldDB" id="A0A1V4IFY7"/>
<name>A0A1V4IFY7_PATFA</name>
<gene>
    <name evidence="1" type="ORF">AV530_000646</name>
</gene>
<sequence length="232" mass="25939">MLASETLPLHQHVNTPHLEALRCLKKTPQSQICGLACIFYAESCFLQAWVNHGHRDPSHECPQASKQLCASGHPKNEGMFPLKAAVLHREKRYLQALWLPFTGLSPRRSTQAKRLHDFISLSPLKNQISFCLASAEAAAASGLTRAHHPPATPAEGAGWSLHTRGFWRPRSACCGLNPVLHPIGFFNSKYLLVMWWRMIMWIPCNSLAEHLCSQRPLPEVGCRSFALSSVLF</sequence>
<protein>
    <submittedName>
        <fullName evidence="1">Uncharacterized protein</fullName>
    </submittedName>
</protein>
<proteinExistence type="predicted"/>
<dbReference type="Proteomes" id="UP000190648">
    <property type="component" value="Unassembled WGS sequence"/>
</dbReference>
<reference evidence="1 2" key="1">
    <citation type="submission" date="2016-02" db="EMBL/GenBank/DDBJ databases">
        <title>Band-tailed pigeon sequencing and assembly.</title>
        <authorList>
            <person name="Soares A.E."/>
            <person name="Novak B.J."/>
            <person name="Rice E.S."/>
            <person name="O'Connell B."/>
            <person name="Chang D."/>
            <person name="Weber S."/>
            <person name="Shapiro B."/>
        </authorList>
    </citation>
    <scope>NUCLEOTIDE SEQUENCE [LARGE SCALE GENOMIC DNA]</scope>
    <source>
        <strain evidence="1">BTP2013</strain>
        <tissue evidence="1">Blood</tissue>
    </source>
</reference>